<dbReference type="Gene3D" id="3.30.9.10">
    <property type="entry name" value="D-Amino Acid Oxidase, subunit A, domain 2"/>
    <property type="match status" value="1"/>
</dbReference>
<dbReference type="Pfam" id="PF01266">
    <property type="entry name" value="DAO"/>
    <property type="match status" value="1"/>
</dbReference>
<keyword evidence="3" id="KW-1185">Reference proteome</keyword>
<sequence>MACGPKISPAVQTPTLKYLYKMFSIWEQETVLRPQDVVIAGGGFAGLWSAFHLRRRYPKAKITIIEKELLPSGASTRNAGFACFGSLGELVADEAELGTEDMQRLVELRYQGLRQIEKWIRPGRIDLDWCGGYELFPPGQLSLERLENDIDHINKTLQPITGKRRTFRDVSKKRARFGFGHTEHLVFNKLEGALHSGRLAAELLQQLQASGVRWLPGVAVTAFTELSGGVEIRSSAGFALRSRYLVVANNTAAGTLLPEIEVTPARGQVLLTSPIEGLPWRGTFHADEGYYYFRNLGNRVLLGGARNKAFEEERSDERSTTPLIQGELERFLDEVVLPQRKGTYRIEHRWSGIMGMGTEKWPVLKAVRPHVVAAVALGGIGVAVAPEAGKRVAKLIEL</sequence>
<dbReference type="SUPFAM" id="SSF51971">
    <property type="entry name" value="Nucleotide-binding domain"/>
    <property type="match status" value="1"/>
</dbReference>
<evidence type="ECO:0000313" key="2">
    <source>
        <dbReference type="EMBL" id="TCZ65667.1"/>
    </source>
</evidence>
<protein>
    <submittedName>
        <fullName evidence="2">FAD-binding oxidoreductase</fullName>
    </submittedName>
</protein>
<dbReference type="Proteomes" id="UP000295164">
    <property type="component" value="Unassembled WGS sequence"/>
</dbReference>
<reference evidence="2 3" key="1">
    <citation type="submission" date="2019-03" db="EMBL/GenBank/DDBJ databases">
        <authorList>
            <person name="Kim M.K.M."/>
        </authorList>
    </citation>
    <scope>NUCLEOTIDE SEQUENCE [LARGE SCALE GENOMIC DNA]</scope>
    <source>
        <strain evidence="2 3">17J68-15</strain>
    </source>
</reference>
<comment type="caution">
    <text evidence="2">The sequence shown here is derived from an EMBL/GenBank/DDBJ whole genome shotgun (WGS) entry which is preliminary data.</text>
</comment>
<name>A0A4R4DUP5_9BACT</name>
<dbReference type="AlphaFoldDB" id="A0A4R4DUP5"/>
<feature type="domain" description="FAD dependent oxidoreductase" evidence="1">
    <location>
        <begin position="36"/>
        <end position="395"/>
    </location>
</feature>
<evidence type="ECO:0000313" key="3">
    <source>
        <dbReference type="Proteomes" id="UP000295164"/>
    </source>
</evidence>
<dbReference type="EMBL" id="SKFH01000049">
    <property type="protein sequence ID" value="TCZ65667.1"/>
    <property type="molecule type" value="Genomic_DNA"/>
</dbReference>
<dbReference type="PANTHER" id="PTHR13847">
    <property type="entry name" value="SARCOSINE DEHYDROGENASE-RELATED"/>
    <property type="match status" value="1"/>
</dbReference>
<dbReference type="Gene3D" id="3.50.50.60">
    <property type="entry name" value="FAD/NAD(P)-binding domain"/>
    <property type="match status" value="1"/>
</dbReference>
<dbReference type="OrthoDB" id="1491488at2"/>
<gene>
    <name evidence="2" type="ORF">E0486_17245</name>
</gene>
<dbReference type="PANTHER" id="PTHR13847:SF281">
    <property type="entry name" value="FAD DEPENDENT OXIDOREDUCTASE DOMAIN-CONTAINING PROTEIN"/>
    <property type="match status" value="1"/>
</dbReference>
<dbReference type="InterPro" id="IPR006076">
    <property type="entry name" value="FAD-dep_OxRdtase"/>
</dbReference>
<proteinExistence type="predicted"/>
<dbReference type="GO" id="GO:0005737">
    <property type="term" value="C:cytoplasm"/>
    <property type="evidence" value="ECO:0007669"/>
    <property type="project" value="TreeGrafter"/>
</dbReference>
<organism evidence="2 3">
    <name type="scientific">Flaviaesturariibacter aridisoli</name>
    <dbReference type="NCBI Taxonomy" id="2545761"/>
    <lineage>
        <taxon>Bacteria</taxon>
        <taxon>Pseudomonadati</taxon>
        <taxon>Bacteroidota</taxon>
        <taxon>Chitinophagia</taxon>
        <taxon>Chitinophagales</taxon>
        <taxon>Chitinophagaceae</taxon>
        <taxon>Flaviaestuariibacter</taxon>
    </lineage>
</organism>
<dbReference type="InterPro" id="IPR036188">
    <property type="entry name" value="FAD/NAD-bd_sf"/>
</dbReference>
<accession>A0A4R4DUP5</accession>
<evidence type="ECO:0000259" key="1">
    <source>
        <dbReference type="Pfam" id="PF01266"/>
    </source>
</evidence>